<sequence length="223" mass="24044">MGFINGLSAFLTVIAFILLIVGMINPKWVKMKSRGKSFLLYFIAMIVFALIFDATMSEEARSKQKKATQVTTQNSEEPARINEKVSQATVDVSDVSQTAAAVPSEKSESGKEVAVTEHSLTGPQKNAIRSAQQYLSFTGFSRDGLIQQLSSSAGNGYDRNDATVAVDSLNIDWNEQAVKSATNYLNLSGFSCKGLIQQLSSRAGDKYTVDQATYGAKKAGACS</sequence>
<evidence type="ECO:0000259" key="3">
    <source>
        <dbReference type="Pfam" id="PF07553"/>
    </source>
</evidence>
<organism evidence="4 5">
    <name type="scientific">Acinetobacter colistiniresistens</name>
    <dbReference type="NCBI Taxonomy" id="280145"/>
    <lineage>
        <taxon>Bacteria</taxon>
        <taxon>Pseudomonadati</taxon>
        <taxon>Pseudomonadota</taxon>
        <taxon>Gammaproteobacteria</taxon>
        <taxon>Moraxellales</taxon>
        <taxon>Moraxellaceae</taxon>
        <taxon>Acinetobacter</taxon>
    </lineage>
</organism>
<dbReference type="Gene3D" id="1.10.10.10">
    <property type="entry name" value="Winged helix-like DNA-binding domain superfamily/Winged helix DNA-binding domain"/>
    <property type="match status" value="2"/>
</dbReference>
<dbReference type="Pfam" id="PF07553">
    <property type="entry name" value="Lipoprotein_Ltp"/>
    <property type="match status" value="2"/>
</dbReference>
<feature type="transmembrane region" description="Helical" evidence="2">
    <location>
        <begin position="38"/>
        <end position="56"/>
    </location>
</feature>
<evidence type="ECO:0000256" key="2">
    <source>
        <dbReference type="SAM" id="Phobius"/>
    </source>
</evidence>
<feature type="region of interest" description="Disordered" evidence="1">
    <location>
        <begin position="63"/>
        <end position="82"/>
    </location>
</feature>
<keyword evidence="2" id="KW-1133">Transmembrane helix</keyword>
<keyword evidence="5" id="KW-1185">Reference proteome</keyword>
<dbReference type="RefSeq" id="WP_005271789.1">
    <property type="nucleotide sequence ID" value="NZ_KB850194.1"/>
</dbReference>
<dbReference type="Proteomes" id="UP000013009">
    <property type="component" value="Unassembled WGS sequence"/>
</dbReference>
<name>N9R7C8_9GAMM</name>
<feature type="domain" description="Putative host cell surface-exposed lipoprotein Ltp-like HTH region" evidence="3">
    <location>
        <begin position="124"/>
        <end position="169"/>
    </location>
</feature>
<feature type="compositionally biased region" description="Basic and acidic residues" evidence="1">
    <location>
        <begin position="105"/>
        <end position="115"/>
    </location>
</feature>
<gene>
    <name evidence="4" type="ORF">F889_01323</name>
</gene>
<keyword evidence="2" id="KW-0812">Transmembrane</keyword>
<feature type="domain" description="Putative host cell surface-exposed lipoprotein Ltp-like HTH region" evidence="3">
    <location>
        <begin position="172"/>
        <end position="215"/>
    </location>
</feature>
<dbReference type="HOGENOM" id="CLU_071537_2_1_6"/>
<reference evidence="4 5" key="1">
    <citation type="submission" date="2013-02" db="EMBL/GenBank/DDBJ databases">
        <title>The Genome Sequence of Acinetobacter sp. NIPH 1859.</title>
        <authorList>
            <consortium name="The Broad Institute Genome Sequencing Platform"/>
            <consortium name="The Broad Institute Genome Sequencing Center for Infectious Disease"/>
            <person name="Cerqueira G."/>
            <person name="Feldgarden M."/>
            <person name="Courvalin P."/>
            <person name="Perichon B."/>
            <person name="Grillot-Courvalin C."/>
            <person name="Clermont D."/>
            <person name="Rocha E."/>
            <person name="Yoon E.-J."/>
            <person name="Nemec A."/>
            <person name="Walker B."/>
            <person name="Young S.K."/>
            <person name="Zeng Q."/>
            <person name="Gargeya S."/>
            <person name="Fitzgerald M."/>
            <person name="Haas B."/>
            <person name="Abouelleil A."/>
            <person name="Alvarado L."/>
            <person name="Arachchi H.M."/>
            <person name="Berlin A.M."/>
            <person name="Chapman S.B."/>
            <person name="Dewar J."/>
            <person name="Goldberg J."/>
            <person name="Griggs A."/>
            <person name="Gujja S."/>
            <person name="Hansen M."/>
            <person name="Howarth C."/>
            <person name="Imamovic A."/>
            <person name="Larimer J."/>
            <person name="McCowan C."/>
            <person name="Murphy C."/>
            <person name="Neiman D."/>
            <person name="Pearson M."/>
            <person name="Priest M."/>
            <person name="Roberts A."/>
            <person name="Saif S."/>
            <person name="Shea T."/>
            <person name="Sisk P."/>
            <person name="Sykes S."/>
            <person name="Wortman J."/>
            <person name="Nusbaum C."/>
            <person name="Birren B."/>
        </authorList>
    </citation>
    <scope>NUCLEOTIDE SEQUENCE [LARGE SCALE GENOMIC DNA]</scope>
    <source>
        <strain evidence="4 5">NIPH 1859</strain>
    </source>
</reference>
<keyword evidence="2" id="KW-0472">Membrane</keyword>
<comment type="caution">
    <text evidence="4">The sequence shown here is derived from an EMBL/GenBank/DDBJ whole genome shotgun (WGS) entry which is preliminary data.</text>
</comment>
<dbReference type="PATRIC" id="fig|1217695.3.peg.1288"/>
<dbReference type="InterPro" id="IPR036388">
    <property type="entry name" value="WH-like_DNA-bd_sf"/>
</dbReference>
<dbReference type="AlphaFoldDB" id="N9R7C8"/>
<evidence type="ECO:0000256" key="1">
    <source>
        <dbReference type="SAM" id="MobiDB-lite"/>
    </source>
</evidence>
<feature type="transmembrane region" description="Helical" evidence="2">
    <location>
        <begin position="6"/>
        <end position="26"/>
    </location>
</feature>
<proteinExistence type="predicted"/>
<evidence type="ECO:0000313" key="5">
    <source>
        <dbReference type="Proteomes" id="UP000013009"/>
    </source>
</evidence>
<dbReference type="EMBL" id="APRZ01000012">
    <property type="protein sequence ID" value="ENX35032.1"/>
    <property type="molecule type" value="Genomic_DNA"/>
</dbReference>
<dbReference type="InterPro" id="IPR011434">
    <property type="entry name" value="Ltp-like_HTH"/>
</dbReference>
<protein>
    <recommendedName>
        <fullName evidence="3">Putative host cell surface-exposed lipoprotein Ltp-like HTH region domain-containing protein</fullName>
    </recommendedName>
</protein>
<evidence type="ECO:0000313" key="4">
    <source>
        <dbReference type="EMBL" id="ENX35032.1"/>
    </source>
</evidence>
<feature type="compositionally biased region" description="Polar residues" evidence="1">
    <location>
        <begin position="67"/>
        <end position="76"/>
    </location>
</feature>
<accession>N9R7C8</accession>
<feature type="region of interest" description="Disordered" evidence="1">
    <location>
        <begin position="99"/>
        <end position="120"/>
    </location>
</feature>